<protein>
    <submittedName>
        <fullName evidence="1">Uncharacterized protein</fullName>
    </submittedName>
</protein>
<name>A0ABS8T9A2_DATST</name>
<sequence>MDQELMRKDGYKKAHKFVAEDEVNIHNLIFRDSAREELYSFFEASTKVLNGQRSIDFVSPSTHWCFHPLKVFSVRAEEFEEKMAHGCYKEGPFNQKDFVKRKHQFTKKERSILNNGVAKQLQIPNRRGDPRFALDENIQTYRIELAKLWKWWLNNKLIYGKARFTEWIKFTTAFFQVFRRFGEACFSSASTRPFETGQKPDCKLYYSYINLCKSWKSLNTMFGFS</sequence>
<organism evidence="1 2">
    <name type="scientific">Datura stramonium</name>
    <name type="common">Jimsonweed</name>
    <name type="synonym">Common thornapple</name>
    <dbReference type="NCBI Taxonomy" id="4076"/>
    <lineage>
        <taxon>Eukaryota</taxon>
        <taxon>Viridiplantae</taxon>
        <taxon>Streptophyta</taxon>
        <taxon>Embryophyta</taxon>
        <taxon>Tracheophyta</taxon>
        <taxon>Spermatophyta</taxon>
        <taxon>Magnoliopsida</taxon>
        <taxon>eudicotyledons</taxon>
        <taxon>Gunneridae</taxon>
        <taxon>Pentapetalae</taxon>
        <taxon>asterids</taxon>
        <taxon>lamiids</taxon>
        <taxon>Solanales</taxon>
        <taxon>Solanaceae</taxon>
        <taxon>Solanoideae</taxon>
        <taxon>Datureae</taxon>
        <taxon>Datura</taxon>
    </lineage>
</organism>
<dbReference type="EMBL" id="JACEIK010001204">
    <property type="protein sequence ID" value="MCD7467154.1"/>
    <property type="molecule type" value="Genomic_DNA"/>
</dbReference>
<keyword evidence="2" id="KW-1185">Reference proteome</keyword>
<reference evidence="1 2" key="1">
    <citation type="journal article" date="2021" name="BMC Genomics">
        <title>Datura genome reveals duplications of psychoactive alkaloid biosynthetic genes and high mutation rate following tissue culture.</title>
        <authorList>
            <person name="Rajewski A."/>
            <person name="Carter-House D."/>
            <person name="Stajich J."/>
            <person name="Litt A."/>
        </authorList>
    </citation>
    <scope>NUCLEOTIDE SEQUENCE [LARGE SCALE GENOMIC DNA]</scope>
    <source>
        <strain evidence="1">AR-01</strain>
    </source>
</reference>
<evidence type="ECO:0000313" key="2">
    <source>
        <dbReference type="Proteomes" id="UP000823775"/>
    </source>
</evidence>
<dbReference type="Proteomes" id="UP000823775">
    <property type="component" value="Unassembled WGS sequence"/>
</dbReference>
<comment type="caution">
    <text evidence="1">The sequence shown here is derived from an EMBL/GenBank/DDBJ whole genome shotgun (WGS) entry which is preliminary data.</text>
</comment>
<accession>A0ABS8T9A2</accession>
<evidence type="ECO:0000313" key="1">
    <source>
        <dbReference type="EMBL" id="MCD7467154.1"/>
    </source>
</evidence>
<gene>
    <name evidence="1" type="ORF">HAX54_004429</name>
</gene>
<proteinExistence type="predicted"/>